<dbReference type="Gene3D" id="3.40.50.620">
    <property type="entry name" value="HUPs"/>
    <property type="match status" value="1"/>
</dbReference>
<evidence type="ECO:0000256" key="3">
    <source>
        <dbReference type="ARBA" id="ARBA00011355"/>
    </source>
</evidence>
<gene>
    <name evidence="9" type="ORF">LVY72_05065</name>
</gene>
<comment type="cofactor">
    <cofactor evidence="1">
        <name>FAD</name>
        <dbReference type="ChEBI" id="CHEBI:57692"/>
    </cofactor>
</comment>
<protein>
    <recommendedName>
        <fullName evidence="4">Electron transfer flavoprotein subunit beta</fullName>
    </recommendedName>
</protein>
<dbReference type="SMART" id="SM00893">
    <property type="entry name" value="ETF"/>
    <property type="match status" value="1"/>
</dbReference>
<proteinExistence type="inferred from homology"/>
<dbReference type="EMBL" id="JAKLTQ010000002">
    <property type="protein sequence ID" value="MCG2621282.1"/>
    <property type="molecule type" value="Genomic_DNA"/>
</dbReference>
<evidence type="ECO:0000313" key="10">
    <source>
        <dbReference type="Proteomes" id="UP001165368"/>
    </source>
</evidence>
<comment type="subunit">
    <text evidence="3">Heterodimer of an alpha and a beta subunit.</text>
</comment>
<reference evidence="9" key="1">
    <citation type="submission" date="2022-01" db="EMBL/GenBank/DDBJ databases">
        <authorList>
            <person name="Jo J.-H."/>
            <person name="Im W.-T."/>
        </authorList>
    </citation>
    <scope>NUCLEOTIDE SEQUENCE</scope>
    <source>
        <strain evidence="9">I2-34</strain>
    </source>
</reference>
<dbReference type="PANTHER" id="PTHR21294">
    <property type="entry name" value="ELECTRON TRANSFER FLAVOPROTEIN BETA-SUBUNIT"/>
    <property type="match status" value="1"/>
</dbReference>
<dbReference type="InterPro" id="IPR014730">
    <property type="entry name" value="ETF_a/b_N"/>
</dbReference>
<evidence type="ECO:0000256" key="5">
    <source>
        <dbReference type="ARBA" id="ARBA00022448"/>
    </source>
</evidence>
<comment type="function">
    <text evidence="7">The electron transfer flavoprotein serves as a specific electron acceptor for other dehydrogenases. It transfers the electrons to the main respiratory chain via ETF-ubiquinone oxidoreductase (ETF dehydrogenase).</text>
</comment>
<dbReference type="InterPro" id="IPR033948">
    <property type="entry name" value="ETF_beta_N"/>
</dbReference>
<dbReference type="PANTHER" id="PTHR21294:SF8">
    <property type="entry name" value="ELECTRON TRANSFER FLAVOPROTEIN SUBUNIT BETA"/>
    <property type="match status" value="1"/>
</dbReference>
<organism evidence="9 10">
    <name type="scientific">Arthrobacter hankyongi</name>
    <dbReference type="NCBI Taxonomy" id="2904801"/>
    <lineage>
        <taxon>Bacteria</taxon>
        <taxon>Bacillati</taxon>
        <taxon>Actinomycetota</taxon>
        <taxon>Actinomycetes</taxon>
        <taxon>Micrococcales</taxon>
        <taxon>Micrococcaceae</taxon>
        <taxon>Arthrobacter</taxon>
    </lineage>
</organism>
<keyword evidence="10" id="KW-1185">Reference proteome</keyword>
<evidence type="ECO:0000256" key="1">
    <source>
        <dbReference type="ARBA" id="ARBA00001974"/>
    </source>
</evidence>
<dbReference type="InterPro" id="IPR014729">
    <property type="entry name" value="Rossmann-like_a/b/a_fold"/>
</dbReference>
<evidence type="ECO:0000259" key="8">
    <source>
        <dbReference type="SMART" id="SM00893"/>
    </source>
</evidence>
<evidence type="ECO:0000256" key="2">
    <source>
        <dbReference type="ARBA" id="ARBA00007557"/>
    </source>
</evidence>
<dbReference type="Pfam" id="PF01012">
    <property type="entry name" value="ETF"/>
    <property type="match status" value="1"/>
</dbReference>
<evidence type="ECO:0000313" key="9">
    <source>
        <dbReference type="EMBL" id="MCG2621282.1"/>
    </source>
</evidence>
<evidence type="ECO:0000256" key="4">
    <source>
        <dbReference type="ARBA" id="ARBA00016797"/>
    </source>
</evidence>
<feature type="domain" description="Electron transfer flavoprotein alpha/beta-subunit N-terminal" evidence="8">
    <location>
        <begin position="23"/>
        <end position="213"/>
    </location>
</feature>
<comment type="similarity">
    <text evidence="2">Belongs to the ETF beta-subunit/FixA family.</text>
</comment>
<accession>A0ABS9L3K5</accession>
<dbReference type="PIRSF" id="PIRSF000090">
    <property type="entry name" value="Beta-ETF"/>
    <property type="match status" value="1"/>
</dbReference>
<sequence>MKIVVLVKQVPDTYEDRKLDTAAGLVDRGACEPVLDEINERALEVALRYRDGNKGTEVVLLSMGPEGTASALRKGLSMGADVAVHVLDSALSGADLGRTAAVLAAALRATGFDLVIAGNASTDGGGGVVPAMVAEHLGLPHLTFLDAVEISAGTVAGVRATEHGSLGVHALLPAVISVTERSAEARFPNFKGILKAKKKPLQVLSLAEIGLDPAFAGAGRSAVVTAAERPARTGGTRITDEGTAGEQLADFLASARLI</sequence>
<evidence type="ECO:0000256" key="7">
    <source>
        <dbReference type="ARBA" id="ARBA00025649"/>
    </source>
</evidence>
<dbReference type="Proteomes" id="UP001165368">
    <property type="component" value="Unassembled WGS sequence"/>
</dbReference>
<comment type="caution">
    <text evidence="9">The sequence shown here is derived from an EMBL/GenBank/DDBJ whole genome shotgun (WGS) entry which is preliminary data.</text>
</comment>
<evidence type="ECO:0000256" key="6">
    <source>
        <dbReference type="ARBA" id="ARBA00022982"/>
    </source>
</evidence>
<name>A0ABS9L3K5_9MICC</name>
<dbReference type="InterPro" id="IPR012255">
    <property type="entry name" value="ETF_b"/>
</dbReference>
<dbReference type="SUPFAM" id="SSF52402">
    <property type="entry name" value="Adenine nucleotide alpha hydrolases-like"/>
    <property type="match status" value="1"/>
</dbReference>
<keyword evidence="6" id="KW-0249">Electron transport</keyword>
<keyword evidence="5" id="KW-0813">Transport</keyword>
<dbReference type="CDD" id="cd01714">
    <property type="entry name" value="ETF_beta"/>
    <property type="match status" value="1"/>
</dbReference>
<dbReference type="RefSeq" id="WP_237818387.1">
    <property type="nucleotide sequence ID" value="NZ_JAKLTQ010000002.1"/>
</dbReference>